<proteinExistence type="predicted"/>
<keyword evidence="2" id="KW-1185">Reference proteome</keyword>
<protein>
    <submittedName>
        <fullName evidence="1">Uncharacterized protein</fullName>
    </submittedName>
</protein>
<dbReference type="EMBL" id="JAYMYQ010000001">
    <property type="protein sequence ID" value="KAK7358476.1"/>
    <property type="molecule type" value="Genomic_DNA"/>
</dbReference>
<gene>
    <name evidence="1" type="ORF">VNO77_00404</name>
</gene>
<reference evidence="1 2" key="1">
    <citation type="submission" date="2024-01" db="EMBL/GenBank/DDBJ databases">
        <title>The genomes of 5 underutilized Papilionoideae crops provide insights into root nodulation and disease resistanc.</title>
        <authorList>
            <person name="Jiang F."/>
        </authorList>
    </citation>
    <scope>NUCLEOTIDE SEQUENCE [LARGE SCALE GENOMIC DNA]</scope>
    <source>
        <strain evidence="1">LVBAO_FW01</strain>
        <tissue evidence="1">Leaves</tissue>
    </source>
</reference>
<organism evidence="1 2">
    <name type="scientific">Canavalia gladiata</name>
    <name type="common">Sword bean</name>
    <name type="synonym">Dolichos gladiatus</name>
    <dbReference type="NCBI Taxonomy" id="3824"/>
    <lineage>
        <taxon>Eukaryota</taxon>
        <taxon>Viridiplantae</taxon>
        <taxon>Streptophyta</taxon>
        <taxon>Embryophyta</taxon>
        <taxon>Tracheophyta</taxon>
        <taxon>Spermatophyta</taxon>
        <taxon>Magnoliopsida</taxon>
        <taxon>eudicotyledons</taxon>
        <taxon>Gunneridae</taxon>
        <taxon>Pentapetalae</taxon>
        <taxon>rosids</taxon>
        <taxon>fabids</taxon>
        <taxon>Fabales</taxon>
        <taxon>Fabaceae</taxon>
        <taxon>Papilionoideae</taxon>
        <taxon>50 kb inversion clade</taxon>
        <taxon>NPAAA clade</taxon>
        <taxon>indigoferoid/millettioid clade</taxon>
        <taxon>Phaseoleae</taxon>
        <taxon>Canavalia</taxon>
    </lineage>
</organism>
<accession>A0AAN9R4C9</accession>
<name>A0AAN9R4C9_CANGL</name>
<comment type="caution">
    <text evidence="1">The sequence shown here is derived from an EMBL/GenBank/DDBJ whole genome shotgun (WGS) entry which is preliminary data.</text>
</comment>
<dbReference type="Proteomes" id="UP001367508">
    <property type="component" value="Unassembled WGS sequence"/>
</dbReference>
<evidence type="ECO:0000313" key="2">
    <source>
        <dbReference type="Proteomes" id="UP001367508"/>
    </source>
</evidence>
<evidence type="ECO:0000313" key="1">
    <source>
        <dbReference type="EMBL" id="KAK7358476.1"/>
    </source>
</evidence>
<dbReference type="AlphaFoldDB" id="A0AAN9R4C9"/>
<sequence>MLIACECLVIHPPRGFNFLYSFNFLYTAIESAMYSNYLNECLFFIQGVQMFNISKSFIFFSSQYISSCLEIFSALP</sequence>